<dbReference type="EMBL" id="BHYK01000021">
    <property type="protein sequence ID" value="GCD11676.1"/>
    <property type="molecule type" value="Genomic_DNA"/>
</dbReference>
<dbReference type="RefSeq" id="WP_125003701.1">
    <property type="nucleotide sequence ID" value="NZ_BHYK01000021.1"/>
</dbReference>
<dbReference type="Proteomes" id="UP000287872">
    <property type="component" value="Unassembled WGS sequence"/>
</dbReference>
<accession>A0A401UQ78</accession>
<keyword evidence="2" id="KW-1185">Reference proteome</keyword>
<comment type="caution">
    <text evidence="1">The sequence shown here is derived from an EMBL/GenBank/DDBJ whole genome shotgun (WGS) entry which is preliminary data.</text>
</comment>
<evidence type="ECO:0000313" key="2">
    <source>
        <dbReference type="Proteomes" id="UP000287872"/>
    </source>
</evidence>
<reference evidence="1 2" key="1">
    <citation type="submission" date="2018-11" db="EMBL/GenBank/DDBJ databases">
        <title>Genome sequencing and assembly of Clostridium tagluense strain A121.</title>
        <authorList>
            <person name="Murakami T."/>
            <person name="Segawa T."/>
            <person name="Shcherbakova V.A."/>
            <person name="Mori H."/>
            <person name="Yoshimura Y."/>
        </authorList>
    </citation>
    <scope>NUCLEOTIDE SEQUENCE [LARGE SCALE GENOMIC DNA]</scope>
    <source>
        <strain evidence="1 2">A121</strain>
    </source>
</reference>
<proteinExistence type="predicted"/>
<name>A0A401UQ78_9CLOT</name>
<dbReference type="AlphaFoldDB" id="A0A401UQ78"/>
<evidence type="ECO:0000313" key="1">
    <source>
        <dbReference type="EMBL" id="GCD11676.1"/>
    </source>
</evidence>
<sequence>MKLHDKFLKLKDIEYYSYGQDSEDGENRYWYLQTASSGYEDYEIISSKHKFIPLVVGKIISFINNKRLVKW</sequence>
<organism evidence="1 2">
    <name type="scientific">Clostridium tagluense</name>
    <dbReference type="NCBI Taxonomy" id="360422"/>
    <lineage>
        <taxon>Bacteria</taxon>
        <taxon>Bacillati</taxon>
        <taxon>Bacillota</taxon>
        <taxon>Clostridia</taxon>
        <taxon>Eubacteriales</taxon>
        <taxon>Clostridiaceae</taxon>
        <taxon>Clostridium</taxon>
    </lineage>
</organism>
<gene>
    <name evidence="1" type="ORF">Ctaglu_32990</name>
</gene>
<protein>
    <submittedName>
        <fullName evidence="1">Uncharacterized protein</fullName>
    </submittedName>
</protein>